<reference evidence="2" key="2">
    <citation type="submission" date="2021-04" db="EMBL/GenBank/DDBJ databases">
        <title>Brevibacillus composti FJAT-54423, complete genome.</title>
        <authorList>
            <person name="Tang R."/>
        </authorList>
    </citation>
    <scope>NUCLEOTIDE SEQUENCE</scope>
    <source>
        <strain evidence="2">FJAT-54424</strain>
    </source>
</reference>
<dbReference type="EMBL" id="CP066308">
    <property type="protein sequence ID" value="QQE72786.1"/>
    <property type="molecule type" value="Genomic_DNA"/>
</dbReference>
<evidence type="ECO:0000313" key="2">
    <source>
        <dbReference type="EMBL" id="QUO39865.1"/>
    </source>
</evidence>
<dbReference type="PANTHER" id="PTHR12993">
    <property type="entry name" value="N-ACETYLGLUCOSAMINYL-PHOSPHATIDYLINOSITOL DE-N-ACETYLASE-RELATED"/>
    <property type="match status" value="1"/>
</dbReference>
<evidence type="ECO:0000313" key="3">
    <source>
        <dbReference type="Proteomes" id="UP000595847"/>
    </source>
</evidence>
<accession>A0A7T5EHL8</accession>
<reference evidence="1 3" key="1">
    <citation type="submission" date="2020-12" db="EMBL/GenBank/DDBJ databases">
        <title>strain FJAT-54423T represents a novel species of the genus Brevibacillus.</title>
        <authorList>
            <person name="Tang R."/>
        </authorList>
    </citation>
    <scope>NUCLEOTIDE SEQUENCE [LARGE SCALE GENOMIC DNA]</scope>
    <source>
        <strain evidence="1 3">FJAT-54423</strain>
    </source>
</reference>
<dbReference type="EMBL" id="CP073708">
    <property type="protein sequence ID" value="QUO39865.1"/>
    <property type="molecule type" value="Genomic_DNA"/>
</dbReference>
<gene>
    <name evidence="1" type="ORF">JD108_12590</name>
    <name evidence="2" type="ORF">KDJ56_12535</name>
</gene>
<protein>
    <submittedName>
        <fullName evidence="1">PIG-L family deacetylase</fullName>
    </submittedName>
</protein>
<sequence length="249" mass="27496">MKKKRILFVFAHPDDETFTSGVTICHYANQPDVSIHLLCATRGEAGKPGNPPICTQEELPFVREKELMQAAAILGIDSVEFMGYVDKQLSHVPAEELAAKIQDAIKQHQPQIVITFVPHGISGHPDHQAISAATRLAVERFGPDTPVQKLYYVTHATEKTFGDMAPPYTDPLSSITTLISAPQYVKQVAQALAAHRTQHLSVQRVFPGVLQGDTTYVRDTNYFIRVHLDDQPATADREKESDLFAGVLA</sequence>
<dbReference type="KEGG" id="bcop:JD108_12590"/>
<name>A0A7T5EHL8_9BACL</name>
<organism evidence="1 3">
    <name type="scientific">Brevibacillus composti</name>
    <dbReference type="NCBI Taxonomy" id="2796470"/>
    <lineage>
        <taxon>Bacteria</taxon>
        <taxon>Bacillati</taxon>
        <taxon>Bacillota</taxon>
        <taxon>Bacilli</taxon>
        <taxon>Bacillales</taxon>
        <taxon>Paenibacillaceae</taxon>
        <taxon>Brevibacillus</taxon>
    </lineage>
</organism>
<dbReference type="Pfam" id="PF02585">
    <property type="entry name" value="PIG-L"/>
    <property type="match status" value="1"/>
</dbReference>
<dbReference type="AlphaFoldDB" id="A0A7T5EHL8"/>
<dbReference type="InterPro" id="IPR003737">
    <property type="entry name" value="GlcNAc_PI_deacetylase-related"/>
</dbReference>
<dbReference type="SUPFAM" id="SSF102588">
    <property type="entry name" value="LmbE-like"/>
    <property type="match status" value="1"/>
</dbReference>
<proteinExistence type="predicted"/>
<evidence type="ECO:0000313" key="1">
    <source>
        <dbReference type="EMBL" id="QQE72786.1"/>
    </source>
</evidence>
<dbReference type="RefSeq" id="WP_198826419.1">
    <property type="nucleotide sequence ID" value="NZ_CP066308.1"/>
</dbReference>
<dbReference type="GO" id="GO:0016811">
    <property type="term" value="F:hydrolase activity, acting on carbon-nitrogen (but not peptide) bonds, in linear amides"/>
    <property type="evidence" value="ECO:0007669"/>
    <property type="project" value="TreeGrafter"/>
</dbReference>
<dbReference type="PANTHER" id="PTHR12993:SF11">
    <property type="entry name" value="N-ACETYLGLUCOSAMINYL-PHOSPHATIDYLINOSITOL DE-N-ACETYLASE"/>
    <property type="match status" value="1"/>
</dbReference>
<keyword evidence="4" id="KW-1185">Reference proteome</keyword>
<evidence type="ECO:0000313" key="4">
    <source>
        <dbReference type="Proteomes" id="UP000677234"/>
    </source>
</evidence>
<dbReference type="Gene3D" id="3.40.50.10320">
    <property type="entry name" value="LmbE-like"/>
    <property type="match status" value="1"/>
</dbReference>
<dbReference type="Proteomes" id="UP000677234">
    <property type="component" value="Chromosome"/>
</dbReference>
<dbReference type="Proteomes" id="UP000595847">
    <property type="component" value="Chromosome"/>
</dbReference>
<dbReference type="InterPro" id="IPR024078">
    <property type="entry name" value="LmbE-like_dom_sf"/>
</dbReference>